<feature type="transmembrane region" description="Helical" evidence="1">
    <location>
        <begin position="88"/>
        <end position="115"/>
    </location>
</feature>
<reference evidence="2 3" key="1">
    <citation type="submission" date="2019-04" db="EMBL/GenBank/DDBJ databases">
        <title>Herbidospora sp. NEAU-GS14.nov., a novel actinomycete isolated from soil.</title>
        <authorList>
            <person name="Han L."/>
        </authorList>
    </citation>
    <scope>NUCLEOTIDE SEQUENCE [LARGE SCALE GENOMIC DNA]</scope>
    <source>
        <strain evidence="2 3">NEAU-GS14</strain>
    </source>
</reference>
<organism evidence="2 3">
    <name type="scientific">Herbidospora galbida</name>
    <dbReference type="NCBI Taxonomy" id="2575442"/>
    <lineage>
        <taxon>Bacteria</taxon>
        <taxon>Bacillati</taxon>
        <taxon>Actinomycetota</taxon>
        <taxon>Actinomycetes</taxon>
        <taxon>Streptosporangiales</taxon>
        <taxon>Streptosporangiaceae</taxon>
        <taxon>Herbidospora</taxon>
    </lineage>
</organism>
<dbReference type="Proteomes" id="UP000308705">
    <property type="component" value="Unassembled WGS sequence"/>
</dbReference>
<evidence type="ECO:0000313" key="2">
    <source>
        <dbReference type="EMBL" id="TKK89277.1"/>
    </source>
</evidence>
<comment type="caution">
    <text evidence="2">The sequence shown here is derived from an EMBL/GenBank/DDBJ whole genome shotgun (WGS) entry which is preliminary data.</text>
</comment>
<evidence type="ECO:0000313" key="3">
    <source>
        <dbReference type="Proteomes" id="UP000308705"/>
    </source>
</evidence>
<feature type="transmembrane region" description="Helical" evidence="1">
    <location>
        <begin position="20"/>
        <end position="39"/>
    </location>
</feature>
<sequence length="198" mass="20829">MVAFLKPAVLLFWRELPRAVTAGLFLLAALVPLIVSWMVDAPSWMTALAVLPPSLALTSVARFCALVARGEAPKLGELRRFDPVLALFVAGCAVLTGVTVVAGALAMVVLPYALAYGTLRDKPGLKALRGGAILVAFKPLWALTIVALHWLGGFAAAASTGVLAVVVVPLLLVVTATQTIGLLDEIDTLQGRTWPARR</sequence>
<name>A0A4U3MMC8_9ACTN</name>
<gene>
    <name evidence="2" type="ORF">FDA94_10100</name>
</gene>
<evidence type="ECO:0000256" key="1">
    <source>
        <dbReference type="SAM" id="Phobius"/>
    </source>
</evidence>
<dbReference type="AlphaFoldDB" id="A0A4U3MMC8"/>
<dbReference type="OrthoDB" id="3527459at2"/>
<feature type="transmembrane region" description="Helical" evidence="1">
    <location>
        <begin position="46"/>
        <end position="68"/>
    </location>
</feature>
<keyword evidence="1" id="KW-0472">Membrane</keyword>
<dbReference type="RefSeq" id="WP_137246784.1">
    <property type="nucleotide sequence ID" value="NZ_SZQA01000007.1"/>
</dbReference>
<keyword evidence="3" id="KW-1185">Reference proteome</keyword>
<protein>
    <recommendedName>
        <fullName evidence="4">DUF624 domain-containing protein</fullName>
    </recommendedName>
</protein>
<feature type="transmembrane region" description="Helical" evidence="1">
    <location>
        <begin position="154"/>
        <end position="174"/>
    </location>
</feature>
<accession>A0A4U3MMC8</accession>
<keyword evidence="1" id="KW-1133">Transmembrane helix</keyword>
<keyword evidence="1" id="KW-0812">Transmembrane</keyword>
<feature type="transmembrane region" description="Helical" evidence="1">
    <location>
        <begin position="127"/>
        <end position="148"/>
    </location>
</feature>
<dbReference type="EMBL" id="SZQA01000007">
    <property type="protein sequence ID" value="TKK89277.1"/>
    <property type="molecule type" value="Genomic_DNA"/>
</dbReference>
<evidence type="ECO:0008006" key="4">
    <source>
        <dbReference type="Google" id="ProtNLM"/>
    </source>
</evidence>
<proteinExistence type="predicted"/>